<organism evidence="7 8">
    <name type="scientific">Sphingobium agri</name>
    <dbReference type="NCBI Taxonomy" id="2933566"/>
    <lineage>
        <taxon>Bacteria</taxon>
        <taxon>Pseudomonadati</taxon>
        <taxon>Pseudomonadota</taxon>
        <taxon>Alphaproteobacteria</taxon>
        <taxon>Sphingomonadales</taxon>
        <taxon>Sphingomonadaceae</taxon>
        <taxon>Sphingobium</taxon>
    </lineage>
</organism>
<dbReference type="PANTHER" id="PTHR43105">
    <property type="entry name" value="RESPIRATORY NITRATE REDUCTASE"/>
    <property type="match status" value="1"/>
</dbReference>
<evidence type="ECO:0000256" key="2">
    <source>
        <dbReference type="ARBA" id="ARBA00022723"/>
    </source>
</evidence>
<gene>
    <name evidence="7" type="ORF">MU848_18460</name>
</gene>
<dbReference type="SUPFAM" id="SSF53706">
    <property type="entry name" value="Formate dehydrogenase/DMSO reductase, domains 1-3"/>
    <property type="match status" value="1"/>
</dbReference>
<name>A0ABT0E2I1_9SPHN</name>
<dbReference type="Gene3D" id="2.20.25.90">
    <property type="entry name" value="ADC-like domains"/>
    <property type="match status" value="1"/>
</dbReference>
<dbReference type="Pfam" id="PF04879">
    <property type="entry name" value="Molybdop_Fe4S4"/>
    <property type="match status" value="1"/>
</dbReference>
<dbReference type="PANTHER" id="PTHR43105:SF9">
    <property type="entry name" value="NADPH-FE(3+) OXIDOREDUCTASE SUBUNIT ALPHA"/>
    <property type="match status" value="1"/>
</dbReference>
<keyword evidence="8" id="KW-1185">Reference proteome</keyword>
<dbReference type="Pfam" id="PF00384">
    <property type="entry name" value="Molybdopterin"/>
    <property type="match status" value="1"/>
</dbReference>
<keyword evidence="5" id="KW-0411">Iron-sulfur</keyword>
<comment type="caution">
    <text evidence="7">The sequence shown here is derived from an EMBL/GenBank/DDBJ whole genome shotgun (WGS) entry which is preliminary data.</text>
</comment>
<dbReference type="Gene3D" id="3.40.228.10">
    <property type="entry name" value="Dimethylsulfoxide Reductase, domain 2"/>
    <property type="match status" value="1"/>
</dbReference>
<evidence type="ECO:0000256" key="1">
    <source>
        <dbReference type="ARBA" id="ARBA00022485"/>
    </source>
</evidence>
<dbReference type="RefSeq" id="WP_247234782.1">
    <property type="nucleotide sequence ID" value="NZ_JALKHS010000021.1"/>
</dbReference>
<dbReference type="InterPro" id="IPR006963">
    <property type="entry name" value="Mopterin_OxRdtase_4Fe-4S_dom"/>
</dbReference>
<dbReference type="InterPro" id="IPR006656">
    <property type="entry name" value="Mopterin_OxRdtase"/>
</dbReference>
<keyword evidence="1" id="KW-0004">4Fe-4S</keyword>
<dbReference type="PROSITE" id="PS51669">
    <property type="entry name" value="4FE4S_MOW_BIS_MGD"/>
    <property type="match status" value="1"/>
</dbReference>
<evidence type="ECO:0000256" key="5">
    <source>
        <dbReference type="ARBA" id="ARBA00023014"/>
    </source>
</evidence>
<proteinExistence type="predicted"/>
<evidence type="ECO:0000256" key="3">
    <source>
        <dbReference type="ARBA" id="ARBA00023002"/>
    </source>
</evidence>
<evidence type="ECO:0000313" key="8">
    <source>
        <dbReference type="Proteomes" id="UP001203512"/>
    </source>
</evidence>
<accession>A0ABT0E2I1</accession>
<keyword evidence="3" id="KW-0560">Oxidoreductase</keyword>
<dbReference type="InterPro" id="IPR027467">
    <property type="entry name" value="MopterinOxRdtase_cofactor_BS"/>
</dbReference>
<dbReference type="Proteomes" id="UP001203512">
    <property type="component" value="Unassembled WGS sequence"/>
</dbReference>
<dbReference type="SMART" id="SM00926">
    <property type="entry name" value="Molybdop_Fe4S4"/>
    <property type="match status" value="1"/>
</dbReference>
<sequence>MTVVRTLCGQCSVGCGVRAMTGEGRDLSFGGDPVHPANSGLLCAGSGAIDAMVPLDGRLLHPLLNGQRLSWDRMIGQAARRLKDVLHRHGPGCVAMHVAGGLLTEDYYVANKLMKGFIGSAHIDCPSAGGAAAEIYRRALGEDAVPGTYEDVDRAELILVPGEAALRNHPILADRVQAAREEDGARLILLSDGADEQVIPADIRLDITRASAAILLNGLLLHCHERKLVNRAYLDRHVVVPADFWARLRHGHDLWSVARRCGMQAGEVRAFYDLVAAGRRVVTLLDDGDAGLMQAVLNLHLSMEWIGRPGATAFALARDSNAMGAREVGCGNRQLAAHRDFSDDALSSTARFWSAPHMAEEPGLSGDDVPDAIERGTIKALLVVGGLAPEHRLSPLVAKVPLVIMTTPWAPEAGAKNLLALPSPVWIEKDGTATGADRLISRQRRLFPLPGEAKPDWWSLTQIARAMGWGDAFHYERPAEIYREHVRLTGYRNGGERLLDLRRHAPISNPAYDELTPWRWGEIPFDEGRFPTPDGRARLLL</sequence>
<reference evidence="7 8" key="1">
    <citation type="submission" date="2022-04" db="EMBL/GenBank/DDBJ databases">
        <authorList>
            <person name="Huq M.A."/>
        </authorList>
    </citation>
    <scope>NUCLEOTIDE SEQUENCE [LARGE SCALE GENOMIC DNA]</scope>
    <source>
        <strain evidence="7 8">MAH-33</strain>
    </source>
</reference>
<evidence type="ECO:0000259" key="6">
    <source>
        <dbReference type="PROSITE" id="PS51669"/>
    </source>
</evidence>
<keyword evidence="2" id="KW-0479">Metal-binding</keyword>
<dbReference type="Gene3D" id="3.40.50.740">
    <property type="match status" value="1"/>
</dbReference>
<dbReference type="EMBL" id="JALKHS010000021">
    <property type="protein sequence ID" value="MCK0533578.1"/>
    <property type="molecule type" value="Genomic_DNA"/>
</dbReference>
<dbReference type="PROSITE" id="PS00551">
    <property type="entry name" value="MOLYBDOPTERIN_PROK_1"/>
    <property type="match status" value="1"/>
</dbReference>
<protein>
    <submittedName>
        <fullName evidence="7">Molybdopterin-dependent oxidoreductase</fullName>
    </submittedName>
</protein>
<dbReference type="InterPro" id="IPR050123">
    <property type="entry name" value="Prok_molybdopt-oxidoreductase"/>
</dbReference>
<keyword evidence="4" id="KW-0408">Iron</keyword>
<evidence type="ECO:0000313" key="7">
    <source>
        <dbReference type="EMBL" id="MCK0533578.1"/>
    </source>
</evidence>
<feature type="domain" description="4Fe-4S Mo/W bis-MGD-type" evidence="6">
    <location>
        <begin position="1"/>
        <end position="57"/>
    </location>
</feature>
<evidence type="ECO:0000256" key="4">
    <source>
        <dbReference type="ARBA" id="ARBA00023004"/>
    </source>
</evidence>